<name>A0AA37SY64_9ALTE</name>
<evidence type="ECO:0000313" key="5">
    <source>
        <dbReference type="Proteomes" id="UP001156601"/>
    </source>
</evidence>
<evidence type="ECO:0000256" key="3">
    <source>
        <dbReference type="SAM" id="MobiDB-lite"/>
    </source>
</evidence>
<feature type="coiled-coil region" evidence="2">
    <location>
        <begin position="153"/>
        <end position="180"/>
    </location>
</feature>
<feature type="region of interest" description="Disordered" evidence="3">
    <location>
        <begin position="370"/>
        <end position="392"/>
    </location>
</feature>
<dbReference type="GO" id="GO:1990281">
    <property type="term" value="C:efflux pump complex"/>
    <property type="evidence" value="ECO:0007669"/>
    <property type="project" value="TreeGrafter"/>
</dbReference>
<sequence length="392" mass="43235">MRKVGIPVLILVAAVVVAAVLISMKPKPEKNEVETPEFLVESTPITFENVEFLVYAQGSVQPKNRTLLSTQVSGRIVGIASNFVEGGFFRKGDVLVTLESDDYETDLLLQEAELARAQAALDEEIARGEVARKEWKSVNSGTPPELGLRKPQLAREQANVKAAKANLQRAKRNLGRTKIRAPYDGLVKSRNIDLGQFLPLGGQVGEIFSTDVAEVRLPLTDNDVAFVGDIRAEQPTVSLRASVAGKQTYWQGRLVRDEAVLDENRRVIYGVVEVNDPYNLQGNQHDTPLKFGRFVSAVISGIDADDIVKLPRYVLRLDGTVLSVDEESKLRINDVEVVRTDEEYVYISEGLKAKHEVILSAVSSPYDGMSVRQVEEPNQTPPGQENEDEGSL</sequence>
<dbReference type="PANTHER" id="PTHR30469">
    <property type="entry name" value="MULTIDRUG RESISTANCE PROTEIN MDTA"/>
    <property type="match status" value="1"/>
</dbReference>
<reference evidence="4" key="1">
    <citation type="journal article" date="2014" name="Int. J. Syst. Evol. Microbiol.">
        <title>Complete genome sequence of Corynebacterium casei LMG S-19264T (=DSM 44701T), isolated from a smear-ripened cheese.</title>
        <authorList>
            <consortium name="US DOE Joint Genome Institute (JGI-PGF)"/>
            <person name="Walter F."/>
            <person name="Albersmeier A."/>
            <person name="Kalinowski J."/>
            <person name="Ruckert C."/>
        </authorList>
    </citation>
    <scope>NUCLEOTIDE SEQUENCE</scope>
    <source>
        <strain evidence="4">NBRC 110023</strain>
    </source>
</reference>
<dbReference type="InterPro" id="IPR006143">
    <property type="entry name" value="RND_pump_MFP"/>
</dbReference>
<dbReference type="NCBIfam" id="TIGR01730">
    <property type="entry name" value="RND_mfp"/>
    <property type="match status" value="1"/>
</dbReference>
<dbReference type="GO" id="GO:0015562">
    <property type="term" value="F:efflux transmembrane transporter activity"/>
    <property type="evidence" value="ECO:0007669"/>
    <property type="project" value="TreeGrafter"/>
</dbReference>
<reference evidence="4" key="2">
    <citation type="submission" date="2023-01" db="EMBL/GenBank/DDBJ databases">
        <title>Draft genome sequence of Agaribacter marinus strain NBRC 110023.</title>
        <authorList>
            <person name="Sun Q."/>
            <person name="Mori K."/>
        </authorList>
    </citation>
    <scope>NUCLEOTIDE SEQUENCE</scope>
    <source>
        <strain evidence="4">NBRC 110023</strain>
    </source>
</reference>
<organism evidence="4 5">
    <name type="scientific">Agaribacter marinus</name>
    <dbReference type="NCBI Taxonomy" id="1431249"/>
    <lineage>
        <taxon>Bacteria</taxon>
        <taxon>Pseudomonadati</taxon>
        <taxon>Pseudomonadota</taxon>
        <taxon>Gammaproteobacteria</taxon>
        <taxon>Alteromonadales</taxon>
        <taxon>Alteromonadaceae</taxon>
        <taxon>Agaribacter</taxon>
    </lineage>
</organism>
<dbReference type="Gene3D" id="2.40.420.20">
    <property type="match status" value="1"/>
</dbReference>
<dbReference type="RefSeq" id="WP_284216177.1">
    <property type="nucleotide sequence ID" value="NZ_BSOT01000005.1"/>
</dbReference>
<dbReference type="Proteomes" id="UP001156601">
    <property type="component" value="Unassembled WGS sequence"/>
</dbReference>
<dbReference type="AlphaFoldDB" id="A0AA37SY64"/>
<keyword evidence="2" id="KW-0175">Coiled coil</keyword>
<comment type="caution">
    <text evidence="4">The sequence shown here is derived from an EMBL/GenBank/DDBJ whole genome shotgun (WGS) entry which is preliminary data.</text>
</comment>
<dbReference type="EMBL" id="BSOT01000005">
    <property type="protein sequence ID" value="GLR69866.1"/>
    <property type="molecule type" value="Genomic_DNA"/>
</dbReference>
<gene>
    <name evidence="4" type="ORF">GCM10007852_07740</name>
</gene>
<evidence type="ECO:0000313" key="4">
    <source>
        <dbReference type="EMBL" id="GLR69866.1"/>
    </source>
</evidence>
<evidence type="ECO:0000256" key="2">
    <source>
        <dbReference type="SAM" id="Coils"/>
    </source>
</evidence>
<dbReference type="SUPFAM" id="SSF111369">
    <property type="entry name" value="HlyD-like secretion proteins"/>
    <property type="match status" value="1"/>
</dbReference>
<dbReference type="PANTHER" id="PTHR30469:SF12">
    <property type="entry name" value="MULTIDRUG RESISTANCE PROTEIN MDTA"/>
    <property type="match status" value="1"/>
</dbReference>
<keyword evidence="5" id="KW-1185">Reference proteome</keyword>
<protein>
    <submittedName>
        <fullName evidence="4">RND superfamily efflux pump MFP component</fullName>
    </submittedName>
</protein>
<proteinExistence type="inferred from homology"/>
<dbReference type="Gene3D" id="2.40.50.100">
    <property type="match status" value="1"/>
</dbReference>
<dbReference type="Gene3D" id="1.10.287.470">
    <property type="entry name" value="Helix hairpin bin"/>
    <property type="match status" value="1"/>
</dbReference>
<dbReference type="Gene3D" id="2.40.30.170">
    <property type="match status" value="1"/>
</dbReference>
<comment type="similarity">
    <text evidence="1">Belongs to the membrane fusion protein (MFP) (TC 8.A.1) family.</text>
</comment>
<evidence type="ECO:0000256" key="1">
    <source>
        <dbReference type="ARBA" id="ARBA00009477"/>
    </source>
</evidence>
<accession>A0AA37SY64</accession>